<evidence type="ECO:0000313" key="3">
    <source>
        <dbReference type="Proteomes" id="UP000280073"/>
    </source>
</evidence>
<accession>A0A3M8IE03</accession>
<name>A0A3M8IE03_ACIBA</name>
<dbReference type="EMBL" id="WIOC01000014">
    <property type="protein sequence ID" value="MQR50089.1"/>
    <property type="molecule type" value="Genomic_DNA"/>
</dbReference>
<reference evidence="1 4" key="2">
    <citation type="submission" date="2019-10" db="EMBL/GenBank/DDBJ databases">
        <title>Genetic environment of the oxa23 gene and comparative analysis of carbapenem resistant Acinetobacter baumannii isolates belonging to global clone 1, lineage 2 recovered in a burns hospital outbreak in 2012-2013.</title>
        <authorList>
            <person name="Douraghi M."/>
            <person name="Aris P."/>
            <person name="Kenyon J."/>
            <person name="Hamidian M."/>
        </authorList>
    </citation>
    <scope>NUCLEOTIDE SEQUENCE [LARGE SCALE GENOMIC DNA]</scope>
    <source>
        <strain evidence="1 4">ABS103</strain>
    </source>
</reference>
<sequence length="66" mass="8051">MAVNKVYRQLRTLNIDNSFPKIKLISLLKCINILNQTFNKRLFLSRFIDIRNFLINFEKEYKKQKD</sequence>
<evidence type="ECO:0000313" key="4">
    <source>
        <dbReference type="Proteomes" id="UP000461234"/>
    </source>
</evidence>
<reference evidence="2 3" key="1">
    <citation type="submission" date="2018-10" db="EMBL/GenBank/DDBJ databases">
        <title>GWAS and RNA-Seq identify cryptic mechanisms of antimicrobial resistance in Acinetobacter baumannii.</title>
        <authorList>
            <person name="Sahl J.W."/>
        </authorList>
    </citation>
    <scope>NUCLEOTIDE SEQUENCE [LARGE SCALE GENOMIC DNA]</scope>
    <source>
        <strain evidence="2 3">TG28175</strain>
    </source>
</reference>
<proteinExistence type="predicted"/>
<dbReference type="EMBL" id="RFDI01000069">
    <property type="protein sequence ID" value="RSR62970.1"/>
    <property type="molecule type" value="Genomic_DNA"/>
</dbReference>
<dbReference type="Proteomes" id="UP000461234">
    <property type="component" value="Unassembled WGS sequence"/>
</dbReference>
<dbReference type="AlphaFoldDB" id="A0A3M8IE03"/>
<dbReference type="Proteomes" id="UP000280073">
    <property type="component" value="Unassembled WGS sequence"/>
</dbReference>
<gene>
    <name evidence="2" type="ORF">EA686_02335</name>
    <name evidence="1" type="ORF">F2P40_12295</name>
</gene>
<comment type="caution">
    <text evidence="2">The sequence shown here is derived from an EMBL/GenBank/DDBJ whole genome shotgun (WGS) entry which is preliminary data.</text>
</comment>
<evidence type="ECO:0000313" key="2">
    <source>
        <dbReference type="EMBL" id="RSR62970.1"/>
    </source>
</evidence>
<organism evidence="2 3">
    <name type="scientific">Acinetobacter baumannii</name>
    <dbReference type="NCBI Taxonomy" id="470"/>
    <lineage>
        <taxon>Bacteria</taxon>
        <taxon>Pseudomonadati</taxon>
        <taxon>Pseudomonadota</taxon>
        <taxon>Gammaproteobacteria</taxon>
        <taxon>Moraxellales</taxon>
        <taxon>Moraxellaceae</taxon>
        <taxon>Acinetobacter</taxon>
        <taxon>Acinetobacter calcoaceticus/baumannii complex</taxon>
    </lineage>
</organism>
<protein>
    <submittedName>
        <fullName evidence="2">Uncharacterized protein</fullName>
    </submittedName>
</protein>
<evidence type="ECO:0000313" key="1">
    <source>
        <dbReference type="EMBL" id="MQR50089.1"/>
    </source>
</evidence>